<evidence type="ECO:0000313" key="3">
    <source>
        <dbReference type="Proteomes" id="UP000769528"/>
    </source>
</evidence>
<keyword evidence="1" id="KW-1133">Transmembrane helix</keyword>
<reference evidence="2" key="2">
    <citation type="submission" date="2021-01" db="EMBL/GenBank/DDBJ databases">
        <authorList>
            <person name="Schikora-Tamarit M.A."/>
        </authorList>
    </citation>
    <scope>NUCLEOTIDE SEQUENCE</scope>
    <source>
        <strain evidence="2">CBS6341</strain>
    </source>
</reference>
<keyword evidence="1" id="KW-0472">Membrane</keyword>
<comment type="caution">
    <text evidence="2">The sequence shown here is derived from an EMBL/GenBank/DDBJ whole genome shotgun (WGS) entry which is preliminary data.</text>
</comment>
<sequence length="331" mass="38712">MSFKLNVNELLAAGTQDVRRFELNETHIPDRNMTGIYYIFQDNIKTCHDFETHISSTISELRDEQYRNSLPISRISERVYDRIIQYKDNPLYLNELTRVISLDDIDGVEVTLISEEVKLFGKDGVFKDTMHFISILDTESNLSVGQNQFSFSFLSSKLDSNFIIENYSTSIKNLFSQYHQDFITGNEKVSRGWAFLFYSLQSYSNFEMLNGRLTTKENGNINNPIIDMDTLDVKEIQIFELLKLFSDKRMEIIEESFIGGFSSEFFQEFRALKETQVFNHATIEYCYTKWSHNKTTIAERKEVKRKFKLKVTGFVVASSLTVAMILVMRYY</sequence>
<gene>
    <name evidence="2" type="ORF">WICMUC_000779</name>
</gene>
<dbReference type="AlphaFoldDB" id="A0A9P8TI56"/>
<dbReference type="Proteomes" id="UP000769528">
    <property type="component" value="Unassembled WGS sequence"/>
</dbReference>
<keyword evidence="3" id="KW-1185">Reference proteome</keyword>
<proteinExistence type="predicted"/>
<organism evidence="2 3">
    <name type="scientific">Wickerhamomyces mucosus</name>
    <dbReference type="NCBI Taxonomy" id="1378264"/>
    <lineage>
        <taxon>Eukaryota</taxon>
        <taxon>Fungi</taxon>
        <taxon>Dikarya</taxon>
        <taxon>Ascomycota</taxon>
        <taxon>Saccharomycotina</taxon>
        <taxon>Saccharomycetes</taxon>
        <taxon>Phaffomycetales</taxon>
        <taxon>Wickerhamomycetaceae</taxon>
        <taxon>Wickerhamomyces</taxon>
    </lineage>
</organism>
<feature type="transmembrane region" description="Helical" evidence="1">
    <location>
        <begin position="311"/>
        <end position="330"/>
    </location>
</feature>
<reference evidence="2" key="1">
    <citation type="journal article" date="2021" name="Open Biol.">
        <title>Shared evolutionary footprints suggest mitochondrial oxidative damage underlies multiple complex I losses in fungi.</title>
        <authorList>
            <person name="Schikora-Tamarit M.A."/>
            <person name="Marcet-Houben M."/>
            <person name="Nosek J."/>
            <person name="Gabaldon T."/>
        </authorList>
    </citation>
    <scope>NUCLEOTIDE SEQUENCE</scope>
    <source>
        <strain evidence="2">CBS6341</strain>
    </source>
</reference>
<evidence type="ECO:0000313" key="2">
    <source>
        <dbReference type="EMBL" id="KAH3679711.1"/>
    </source>
</evidence>
<dbReference type="EMBL" id="JAEUBF010000252">
    <property type="protein sequence ID" value="KAH3679711.1"/>
    <property type="molecule type" value="Genomic_DNA"/>
</dbReference>
<evidence type="ECO:0000256" key="1">
    <source>
        <dbReference type="SAM" id="Phobius"/>
    </source>
</evidence>
<accession>A0A9P8TI56</accession>
<keyword evidence="1" id="KW-0812">Transmembrane</keyword>
<protein>
    <submittedName>
        <fullName evidence="2">Uncharacterized protein</fullName>
    </submittedName>
</protein>
<name>A0A9P8TI56_9ASCO</name>